<keyword evidence="1" id="KW-0732">Signal</keyword>
<comment type="caution">
    <text evidence="3">The sequence shown here is derived from an EMBL/GenBank/DDBJ whole genome shotgun (WGS) entry which is preliminary data.</text>
</comment>
<dbReference type="Gene3D" id="3.10.450.50">
    <property type="match status" value="1"/>
</dbReference>
<organism evidence="3 4">
    <name type="scientific">Lysobacter koreensis</name>
    <dbReference type="NCBI Taxonomy" id="266122"/>
    <lineage>
        <taxon>Bacteria</taxon>
        <taxon>Pseudomonadati</taxon>
        <taxon>Pseudomonadota</taxon>
        <taxon>Gammaproteobacteria</taxon>
        <taxon>Lysobacterales</taxon>
        <taxon>Lysobacteraceae</taxon>
        <taxon>Lysobacter</taxon>
    </lineage>
</organism>
<sequence length="170" mass="18794">MKLFFPLLACLLSSAAMAQPAPLAPSGDVAQIEAVVEAFRAAIIDKDKPRFVALFVPGRVTWQSVRGDDTLRMAREKNPQAAKVSIDPNKTHLSFIDGIVAGTQREEEKFRNVKIVTDGDIASVTSDYSFHQGERETNHGQEAWHLVRTDGGWKIASVIWSVNRTSPLQH</sequence>
<keyword evidence="4" id="KW-1185">Reference proteome</keyword>
<proteinExistence type="predicted"/>
<feature type="chain" id="PRO_5045811193" evidence="1">
    <location>
        <begin position="19"/>
        <end position="170"/>
    </location>
</feature>
<feature type="domain" description="SnoaL-like" evidence="2">
    <location>
        <begin position="93"/>
        <end position="161"/>
    </location>
</feature>
<dbReference type="Pfam" id="PF13474">
    <property type="entry name" value="SnoaL_3"/>
    <property type="match status" value="1"/>
</dbReference>
<dbReference type="RefSeq" id="WP_386811371.1">
    <property type="nucleotide sequence ID" value="NZ_JBHTIH010000002.1"/>
</dbReference>
<dbReference type="SUPFAM" id="SSF54427">
    <property type="entry name" value="NTF2-like"/>
    <property type="match status" value="1"/>
</dbReference>
<dbReference type="InterPro" id="IPR037401">
    <property type="entry name" value="SnoaL-like"/>
</dbReference>
<dbReference type="Proteomes" id="UP001597090">
    <property type="component" value="Unassembled WGS sequence"/>
</dbReference>
<accession>A0ABW2YMT2</accession>
<protein>
    <submittedName>
        <fullName evidence="3">Nuclear transport factor 2 family protein</fullName>
    </submittedName>
</protein>
<feature type="signal peptide" evidence="1">
    <location>
        <begin position="1"/>
        <end position="18"/>
    </location>
</feature>
<gene>
    <name evidence="3" type="ORF">ACFQZQ_03995</name>
</gene>
<evidence type="ECO:0000256" key="1">
    <source>
        <dbReference type="SAM" id="SignalP"/>
    </source>
</evidence>
<evidence type="ECO:0000259" key="2">
    <source>
        <dbReference type="Pfam" id="PF13474"/>
    </source>
</evidence>
<dbReference type="EMBL" id="JBHTIH010000002">
    <property type="protein sequence ID" value="MFD0738448.1"/>
    <property type="molecule type" value="Genomic_DNA"/>
</dbReference>
<dbReference type="InterPro" id="IPR032710">
    <property type="entry name" value="NTF2-like_dom_sf"/>
</dbReference>
<reference evidence="4" key="1">
    <citation type="journal article" date="2019" name="Int. J. Syst. Evol. Microbiol.">
        <title>The Global Catalogue of Microorganisms (GCM) 10K type strain sequencing project: providing services to taxonomists for standard genome sequencing and annotation.</title>
        <authorList>
            <consortium name="The Broad Institute Genomics Platform"/>
            <consortium name="The Broad Institute Genome Sequencing Center for Infectious Disease"/>
            <person name="Wu L."/>
            <person name="Ma J."/>
        </authorList>
    </citation>
    <scope>NUCLEOTIDE SEQUENCE [LARGE SCALE GENOMIC DNA]</scope>
    <source>
        <strain evidence="4">CCUG 55491</strain>
    </source>
</reference>
<evidence type="ECO:0000313" key="3">
    <source>
        <dbReference type="EMBL" id="MFD0738448.1"/>
    </source>
</evidence>
<name>A0ABW2YMT2_9GAMM</name>
<evidence type="ECO:0000313" key="4">
    <source>
        <dbReference type="Proteomes" id="UP001597090"/>
    </source>
</evidence>